<dbReference type="PANTHER" id="PTHR10815">
    <property type="entry name" value="METHYLATED-DNA--PROTEIN-CYSTEINE METHYLTRANSFERASE"/>
    <property type="match status" value="1"/>
</dbReference>
<comment type="catalytic activity">
    <reaction evidence="6">
        <text>a 6-O-methyl-2'-deoxyguanosine in DNA + L-cysteinyl-[protein] = S-methyl-L-cysteinyl-[protein] + a 2'-deoxyguanosine in DNA</text>
        <dbReference type="Rhea" id="RHEA:24000"/>
        <dbReference type="Rhea" id="RHEA-COMP:10131"/>
        <dbReference type="Rhea" id="RHEA-COMP:10132"/>
        <dbReference type="Rhea" id="RHEA-COMP:11367"/>
        <dbReference type="Rhea" id="RHEA-COMP:11368"/>
        <dbReference type="ChEBI" id="CHEBI:29950"/>
        <dbReference type="ChEBI" id="CHEBI:82612"/>
        <dbReference type="ChEBI" id="CHEBI:85445"/>
        <dbReference type="ChEBI" id="CHEBI:85448"/>
        <dbReference type="EC" id="2.1.1.63"/>
    </reaction>
</comment>
<keyword evidence="5" id="KW-0234">DNA repair</keyword>
<gene>
    <name evidence="8" type="ORF">A2991_00740</name>
</gene>
<organism evidence="8 9">
    <name type="scientific">Candidatus Terrybacteria bacterium RIFCSPLOWO2_01_FULL_58_14</name>
    <dbReference type="NCBI Taxonomy" id="1802369"/>
    <lineage>
        <taxon>Bacteria</taxon>
        <taxon>Candidatus Terryibacteriota</taxon>
    </lineage>
</organism>
<dbReference type="GO" id="GO:0032259">
    <property type="term" value="P:methylation"/>
    <property type="evidence" value="ECO:0007669"/>
    <property type="project" value="UniProtKB-KW"/>
</dbReference>
<evidence type="ECO:0000256" key="5">
    <source>
        <dbReference type="ARBA" id="ARBA00023204"/>
    </source>
</evidence>
<accession>A0A1G2PY18</accession>
<dbReference type="Gene3D" id="1.10.10.10">
    <property type="entry name" value="Winged helix-like DNA-binding domain superfamily/Winged helix DNA-binding domain"/>
    <property type="match status" value="1"/>
</dbReference>
<comment type="caution">
    <text evidence="8">The sequence shown here is derived from an EMBL/GenBank/DDBJ whole genome shotgun (WGS) entry which is preliminary data.</text>
</comment>
<evidence type="ECO:0000256" key="2">
    <source>
        <dbReference type="ARBA" id="ARBA00022603"/>
    </source>
</evidence>
<dbReference type="CDD" id="cd06445">
    <property type="entry name" value="ATase"/>
    <property type="match status" value="1"/>
</dbReference>
<evidence type="ECO:0000256" key="4">
    <source>
        <dbReference type="ARBA" id="ARBA00022763"/>
    </source>
</evidence>
<keyword evidence="3 8" id="KW-0808">Transferase</keyword>
<evidence type="ECO:0000259" key="7">
    <source>
        <dbReference type="Pfam" id="PF01035"/>
    </source>
</evidence>
<comment type="catalytic activity">
    <reaction evidence="1">
        <text>a 4-O-methyl-thymidine in DNA + L-cysteinyl-[protein] = a thymidine in DNA + S-methyl-L-cysteinyl-[protein]</text>
        <dbReference type="Rhea" id="RHEA:53428"/>
        <dbReference type="Rhea" id="RHEA-COMP:10131"/>
        <dbReference type="Rhea" id="RHEA-COMP:10132"/>
        <dbReference type="Rhea" id="RHEA-COMP:13555"/>
        <dbReference type="Rhea" id="RHEA-COMP:13556"/>
        <dbReference type="ChEBI" id="CHEBI:29950"/>
        <dbReference type="ChEBI" id="CHEBI:82612"/>
        <dbReference type="ChEBI" id="CHEBI:137386"/>
        <dbReference type="ChEBI" id="CHEBI:137387"/>
        <dbReference type="EC" id="2.1.1.63"/>
    </reaction>
</comment>
<dbReference type="InterPro" id="IPR014048">
    <property type="entry name" value="MethylDNA_cys_MeTrfase_DNA-bd"/>
</dbReference>
<dbReference type="NCBIfam" id="TIGR00589">
    <property type="entry name" value="ogt"/>
    <property type="match status" value="1"/>
</dbReference>
<proteinExistence type="predicted"/>
<dbReference type="Proteomes" id="UP000177865">
    <property type="component" value="Unassembled WGS sequence"/>
</dbReference>
<dbReference type="Pfam" id="PF01035">
    <property type="entry name" value="DNA_binding_1"/>
    <property type="match status" value="1"/>
</dbReference>
<evidence type="ECO:0000313" key="8">
    <source>
        <dbReference type="EMBL" id="OHA53210.1"/>
    </source>
</evidence>
<dbReference type="InterPro" id="IPR036217">
    <property type="entry name" value="MethylDNA_cys_MeTrfase_DNAb"/>
</dbReference>
<dbReference type="InterPro" id="IPR036388">
    <property type="entry name" value="WH-like_DNA-bd_sf"/>
</dbReference>
<keyword evidence="4" id="KW-0227">DNA damage</keyword>
<evidence type="ECO:0000256" key="3">
    <source>
        <dbReference type="ARBA" id="ARBA00022679"/>
    </source>
</evidence>
<reference evidence="8 9" key="1">
    <citation type="journal article" date="2016" name="Nat. Commun.">
        <title>Thousands of microbial genomes shed light on interconnected biogeochemical processes in an aquifer system.</title>
        <authorList>
            <person name="Anantharaman K."/>
            <person name="Brown C.T."/>
            <person name="Hug L.A."/>
            <person name="Sharon I."/>
            <person name="Castelle C.J."/>
            <person name="Probst A.J."/>
            <person name="Thomas B.C."/>
            <person name="Singh A."/>
            <person name="Wilkins M.J."/>
            <person name="Karaoz U."/>
            <person name="Brodie E.L."/>
            <person name="Williams K.H."/>
            <person name="Hubbard S.S."/>
            <person name="Banfield J.F."/>
        </authorList>
    </citation>
    <scope>NUCLEOTIDE SEQUENCE [LARGE SCALE GENOMIC DNA]</scope>
</reference>
<dbReference type="GO" id="GO:0003908">
    <property type="term" value="F:methylated-DNA-[protein]-cysteine S-methyltransferase activity"/>
    <property type="evidence" value="ECO:0007669"/>
    <property type="project" value="UniProtKB-EC"/>
</dbReference>
<sequence>MKGFEKRVRAIVAAIPRGRVLTYREVAQRAGNGKAARAVGNIMAANRDPAIPCHRIVRSDASVGGFNRGITEKIRLLRREGVRVEGDRIVL</sequence>
<evidence type="ECO:0000313" key="9">
    <source>
        <dbReference type="Proteomes" id="UP000177865"/>
    </source>
</evidence>
<dbReference type="PANTHER" id="PTHR10815:SF13">
    <property type="entry name" value="METHYLATED-DNA--PROTEIN-CYSTEINE METHYLTRANSFERASE"/>
    <property type="match status" value="1"/>
</dbReference>
<dbReference type="PROSITE" id="PS00374">
    <property type="entry name" value="MGMT"/>
    <property type="match status" value="1"/>
</dbReference>
<dbReference type="GO" id="GO:0006281">
    <property type="term" value="P:DNA repair"/>
    <property type="evidence" value="ECO:0007669"/>
    <property type="project" value="UniProtKB-KW"/>
</dbReference>
<feature type="domain" description="Methylated-DNA-[protein]-cysteine S-methyltransferase DNA binding" evidence="7">
    <location>
        <begin position="4"/>
        <end position="82"/>
    </location>
</feature>
<protein>
    <submittedName>
        <fullName evidence="8">6-O-methylguanine DNA methyltransferase</fullName>
    </submittedName>
</protein>
<keyword evidence="2 8" id="KW-0489">Methyltransferase</keyword>
<name>A0A1G2PY18_9BACT</name>
<evidence type="ECO:0000256" key="1">
    <source>
        <dbReference type="ARBA" id="ARBA00001286"/>
    </source>
</evidence>
<dbReference type="AlphaFoldDB" id="A0A1G2PY18"/>
<dbReference type="InterPro" id="IPR001497">
    <property type="entry name" value="MethylDNA_cys_MeTrfase_AS"/>
</dbReference>
<dbReference type="EMBL" id="MHSZ01000019">
    <property type="protein sequence ID" value="OHA53210.1"/>
    <property type="molecule type" value="Genomic_DNA"/>
</dbReference>
<dbReference type="SUPFAM" id="SSF46767">
    <property type="entry name" value="Methylated DNA-protein cysteine methyltransferase, C-terminal domain"/>
    <property type="match status" value="1"/>
</dbReference>
<evidence type="ECO:0000256" key="6">
    <source>
        <dbReference type="ARBA" id="ARBA00049348"/>
    </source>
</evidence>